<keyword evidence="2" id="KW-1185">Reference proteome</keyword>
<gene>
    <name evidence="1" type="ORF">ACFPZF_27035</name>
</gene>
<proteinExistence type="predicted"/>
<dbReference type="Proteomes" id="UP001596066">
    <property type="component" value="Unassembled WGS sequence"/>
</dbReference>
<dbReference type="EMBL" id="JBHSOC010000059">
    <property type="protein sequence ID" value="MFC5645000.1"/>
    <property type="molecule type" value="Genomic_DNA"/>
</dbReference>
<dbReference type="RefSeq" id="WP_380231948.1">
    <property type="nucleotide sequence ID" value="NZ_JBHSOC010000059.1"/>
</dbReference>
<dbReference type="SUPFAM" id="SSF160631">
    <property type="entry name" value="SMI1/KNR4-like"/>
    <property type="match status" value="1"/>
</dbReference>
<evidence type="ECO:0000313" key="1">
    <source>
        <dbReference type="EMBL" id="MFC5645000.1"/>
    </source>
</evidence>
<protein>
    <submittedName>
        <fullName evidence="1">SMI1/KNR4 family protein</fullName>
    </submittedName>
</protein>
<organism evidence="1 2">
    <name type="scientific">Kitasatospora cinereorecta</name>
    <dbReference type="NCBI Taxonomy" id="285560"/>
    <lineage>
        <taxon>Bacteria</taxon>
        <taxon>Bacillati</taxon>
        <taxon>Actinomycetota</taxon>
        <taxon>Actinomycetes</taxon>
        <taxon>Kitasatosporales</taxon>
        <taxon>Streptomycetaceae</taxon>
        <taxon>Kitasatospora</taxon>
    </lineage>
</organism>
<evidence type="ECO:0000313" key="2">
    <source>
        <dbReference type="Proteomes" id="UP001596066"/>
    </source>
</evidence>
<reference evidence="2" key="1">
    <citation type="journal article" date="2019" name="Int. J. Syst. Evol. Microbiol.">
        <title>The Global Catalogue of Microorganisms (GCM) 10K type strain sequencing project: providing services to taxonomists for standard genome sequencing and annotation.</title>
        <authorList>
            <consortium name="The Broad Institute Genomics Platform"/>
            <consortium name="The Broad Institute Genome Sequencing Center for Infectious Disease"/>
            <person name="Wu L."/>
            <person name="Ma J."/>
        </authorList>
    </citation>
    <scope>NUCLEOTIDE SEQUENCE [LARGE SCALE GENOMIC DNA]</scope>
    <source>
        <strain evidence="2">CGMCC 4.1622</strain>
    </source>
</reference>
<accession>A0ABW0VGK0</accession>
<comment type="caution">
    <text evidence="1">The sequence shown here is derived from an EMBL/GenBank/DDBJ whole genome shotgun (WGS) entry which is preliminary data.</text>
</comment>
<dbReference type="Gene3D" id="3.40.1580.10">
    <property type="entry name" value="SMI1/KNR4-like"/>
    <property type="match status" value="1"/>
</dbReference>
<name>A0ABW0VGK0_9ACTN</name>
<sequence>MISGVGPRFVRAGRCPGSALRCRRNGTKGRIMHAGIERLTRVMSPQYGVDERVDWAAARAGWGVAFPEDYRAFMAVYGCGSISDEIDVFAPAPVGTTSVASMEGATRDARALWQDEGGRFVLDVDPDHILAWGATSGPDLLCWLTTDQDPDRWPVLVIGRHTRPMFAVHPFGMAEFLSRLLRDDLAVWERWPLSIGHPLLTDPALGFVHCQVQEDRWNTGLDPATGAPSRYPEGF</sequence>
<dbReference type="InterPro" id="IPR037883">
    <property type="entry name" value="Knr4/Smi1-like_sf"/>
</dbReference>